<name>A0A831RJQ9_9GAMM</name>
<sequence>MTPERATQLIRQQLAFGGGYNRNAVRLILKEVQRTQGRASVDRLILELGLEQAYGLKPGTDFSRV</sequence>
<accession>A0A831RJQ9</accession>
<comment type="caution">
    <text evidence="1">The sequence shown here is derived from an EMBL/GenBank/DDBJ whole genome shotgun (WGS) entry which is preliminary data.</text>
</comment>
<gene>
    <name evidence="1" type="ORF">ENI96_09315</name>
</gene>
<dbReference type="EMBL" id="DRKP01000105">
    <property type="protein sequence ID" value="HEB96612.1"/>
    <property type="molecule type" value="Genomic_DNA"/>
</dbReference>
<dbReference type="Proteomes" id="UP000886251">
    <property type="component" value="Unassembled WGS sequence"/>
</dbReference>
<protein>
    <submittedName>
        <fullName evidence="1">Uncharacterized protein</fullName>
    </submittedName>
</protein>
<proteinExistence type="predicted"/>
<reference evidence="1" key="1">
    <citation type="journal article" date="2020" name="mSystems">
        <title>Genome- and Community-Level Interaction Insights into Carbon Utilization and Element Cycling Functions of Hydrothermarchaeota in Hydrothermal Sediment.</title>
        <authorList>
            <person name="Zhou Z."/>
            <person name="Liu Y."/>
            <person name="Xu W."/>
            <person name="Pan J."/>
            <person name="Luo Z.H."/>
            <person name="Li M."/>
        </authorList>
    </citation>
    <scope>NUCLEOTIDE SEQUENCE [LARGE SCALE GENOMIC DNA]</scope>
    <source>
        <strain evidence="1">HyVt-443</strain>
    </source>
</reference>
<dbReference type="AlphaFoldDB" id="A0A831RJQ9"/>
<organism evidence="1">
    <name type="scientific">Sedimenticola thiotaurini</name>
    <dbReference type="NCBI Taxonomy" id="1543721"/>
    <lineage>
        <taxon>Bacteria</taxon>
        <taxon>Pseudomonadati</taxon>
        <taxon>Pseudomonadota</taxon>
        <taxon>Gammaproteobacteria</taxon>
        <taxon>Chromatiales</taxon>
        <taxon>Sedimenticolaceae</taxon>
        <taxon>Sedimenticola</taxon>
    </lineage>
</organism>
<evidence type="ECO:0000313" key="1">
    <source>
        <dbReference type="EMBL" id="HEB96612.1"/>
    </source>
</evidence>